<proteinExistence type="predicted"/>
<accession>A0A6G4N0M6</accession>
<evidence type="ECO:0000313" key="4">
    <source>
        <dbReference type="Proteomes" id="UP001526076"/>
    </source>
</evidence>
<keyword evidence="1" id="KW-1133">Transmembrane helix</keyword>
<keyword evidence="1" id="KW-0472">Membrane</keyword>
<name>A0A6G4N0M6_STRAP</name>
<keyword evidence="4" id="KW-1185">Reference proteome</keyword>
<dbReference type="Proteomes" id="UP001526076">
    <property type="component" value="Unassembled WGS sequence"/>
</dbReference>
<keyword evidence="1" id="KW-0812">Transmembrane</keyword>
<evidence type="ECO:0000256" key="1">
    <source>
        <dbReference type="SAM" id="Phobius"/>
    </source>
</evidence>
<evidence type="ECO:0000313" key="3">
    <source>
        <dbReference type="EMBL" id="NGG16795.1"/>
    </source>
</evidence>
<reference evidence="3" key="1">
    <citation type="submission" date="2020-02" db="EMBL/GenBank/DDBJ databases">
        <title>Antibiotic resistance/susceptibility profiles of lactic acid-producing cocci isolated from the human vagina, and analysis of the genetic basis of atypical resistances.</title>
        <authorList>
            <person name="Sirichoat A."/>
            <person name="Florez A.B."/>
            <person name="Vazquez L."/>
            <person name="Buppasiri P."/>
            <person name="Panya M."/>
            <person name="Lulitanond V."/>
            <person name="Mayo B."/>
        </authorList>
    </citation>
    <scope>NUCLEOTIDE SEQUENCE</scope>
    <source>
        <strain evidence="3">VA01-10AN</strain>
    </source>
</reference>
<dbReference type="RefSeq" id="WP_004825300.1">
    <property type="nucleotide sequence ID" value="NZ_CP118046.1"/>
</dbReference>
<organism evidence="3">
    <name type="scientific">Streptococcus anginosus</name>
    <dbReference type="NCBI Taxonomy" id="1328"/>
    <lineage>
        <taxon>Bacteria</taxon>
        <taxon>Bacillati</taxon>
        <taxon>Bacillota</taxon>
        <taxon>Bacilli</taxon>
        <taxon>Lactobacillales</taxon>
        <taxon>Streptococcaceae</taxon>
        <taxon>Streptococcus</taxon>
        <taxon>Streptococcus anginosus group</taxon>
    </lineage>
</organism>
<gene>
    <name evidence="3" type="ORF">G5T13_09330</name>
    <name evidence="2" type="ORF">OJ597_06590</name>
</gene>
<evidence type="ECO:0000313" key="2">
    <source>
        <dbReference type="EMBL" id="MCW1042119.1"/>
    </source>
</evidence>
<sequence>MIDGYTALLVLGDLITTTTTIEVINQSEDIVAKVKEHFNINYEITKIQYSLGFPDGYGLEIYDSRVVKEHFFEDDGFEDSEIDTYFQKLNIDTPKYLKVLIIENILGIILIIVIIRRNRINEQ</sequence>
<feature type="transmembrane region" description="Helical" evidence="1">
    <location>
        <begin position="96"/>
        <end position="115"/>
    </location>
</feature>
<comment type="caution">
    <text evidence="3">The sequence shown here is derived from an EMBL/GenBank/DDBJ whole genome shotgun (WGS) entry which is preliminary data.</text>
</comment>
<dbReference type="EMBL" id="JAAJBG010000022">
    <property type="protein sequence ID" value="NGG16795.1"/>
    <property type="molecule type" value="Genomic_DNA"/>
</dbReference>
<dbReference type="EMBL" id="JAPAHU010000010">
    <property type="protein sequence ID" value="MCW1042119.1"/>
    <property type="molecule type" value="Genomic_DNA"/>
</dbReference>
<dbReference type="AlphaFoldDB" id="A0A6G4N0M6"/>
<reference evidence="2 4" key="2">
    <citation type="submission" date="2022-10" db="EMBL/GenBank/DDBJ databases">
        <title>Comparative genomic study of S. anginosus.</title>
        <authorList>
            <person name="Prasad A."/>
            <person name="Ene A."/>
            <person name="Jablonska S."/>
            <person name="Du J."/>
            <person name="Wolfe A.J."/>
            <person name="Putonti C."/>
        </authorList>
    </citation>
    <scope>NUCLEOTIDE SEQUENCE [LARGE SCALE GENOMIC DNA]</scope>
    <source>
        <strain evidence="2 4">UMB9231</strain>
    </source>
</reference>
<protein>
    <submittedName>
        <fullName evidence="3">Uncharacterized protein</fullName>
    </submittedName>
</protein>